<dbReference type="Gene3D" id="3.40.50.1010">
    <property type="entry name" value="5'-nuclease"/>
    <property type="match status" value="2"/>
</dbReference>
<evidence type="ECO:0000256" key="1">
    <source>
        <dbReference type="SAM" id="MobiDB-lite"/>
    </source>
</evidence>
<dbReference type="InterPro" id="IPR006084">
    <property type="entry name" value="XPG/Rad2"/>
</dbReference>
<dbReference type="InParanoid" id="A0A1Y2LLG5"/>
<feature type="region of interest" description="Disordered" evidence="1">
    <location>
        <begin position="150"/>
        <end position="171"/>
    </location>
</feature>
<sequence length="267" mass="30396">MSLLAAEHFEQHRRPLRIAIDEPCWWFNNVTKEQETCIRKSQPAYNREKSLFYRICRLLTLNIHLVFVFDGPGVPEKIRWKGKRGVTKRPELMKQILKCFGIPYQLAPAEAEAECAKMQRLGVADAVWSGDADALMFGCDLLISDHRNAKEHGDQSRSKGRTEKSQTHVRGIRAQKMKKELALDREGLVLFAILASGDHHPGLSDCGTGLALRAVREGTLARELCECHNQLDCTKWRVKLIVFLHNYPLAKGIVVPPDFPQYNVLKQ</sequence>
<organism evidence="3 4">
    <name type="scientific">Epicoccum nigrum</name>
    <name type="common">Soil fungus</name>
    <name type="synonym">Epicoccum purpurascens</name>
    <dbReference type="NCBI Taxonomy" id="105696"/>
    <lineage>
        <taxon>Eukaryota</taxon>
        <taxon>Fungi</taxon>
        <taxon>Dikarya</taxon>
        <taxon>Ascomycota</taxon>
        <taxon>Pezizomycotina</taxon>
        <taxon>Dothideomycetes</taxon>
        <taxon>Pleosporomycetidae</taxon>
        <taxon>Pleosporales</taxon>
        <taxon>Pleosporineae</taxon>
        <taxon>Didymellaceae</taxon>
        <taxon>Epicoccum</taxon>
    </lineage>
</organism>
<dbReference type="Proteomes" id="UP000193240">
    <property type="component" value="Unassembled WGS sequence"/>
</dbReference>
<dbReference type="STRING" id="105696.A0A1Y2LLG5"/>
<evidence type="ECO:0000259" key="2">
    <source>
        <dbReference type="SMART" id="SM00484"/>
    </source>
</evidence>
<name>A0A1Y2LLG5_EPING</name>
<proteinExistence type="predicted"/>
<keyword evidence="4" id="KW-1185">Reference proteome</keyword>
<feature type="domain" description="XPG-I" evidence="2">
    <location>
        <begin position="98"/>
        <end position="183"/>
    </location>
</feature>
<dbReference type="Pfam" id="PF00867">
    <property type="entry name" value="XPG_I"/>
    <property type="match status" value="1"/>
</dbReference>
<protein>
    <recommendedName>
        <fullName evidence="2">XPG-I domain-containing protein</fullName>
    </recommendedName>
</protein>
<dbReference type="OMA" id="RELCECH"/>
<evidence type="ECO:0000313" key="3">
    <source>
        <dbReference type="EMBL" id="OSS44823.1"/>
    </source>
</evidence>
<dbReference type="PRINTS" id="PR00853">
    <property type="entry name" value="XPGRADSUPER"/>
</dbReference>
<feature type="compositionally biased region" description="Basic and acidic residues" evidence="1">
    <location>
        <begin position="150"/>
        <end position="166"/>
    </location>
</feature>
<reference evidence="3 4" key="1">
    <citation type="journal article" date="2017" name="Genome Announc.">
        <title>Genome sequence of the saprophytic ascomycete Epicoccum nigrum ICMP 19927 strain isolated from New Zealand.</title>
        <authorList>
            <person name="Fokin M."/>
            <person name="Fleetwood D."/>
            <person name="Weir B.S."/>
            <person name="Villas-Boas S.G."/>
        </authorList>
    </citation>
    <scope>NUCLEOTIDE SEQUENCE [LARGE SCALE GENOMIC DNA]</scope>
    <source>
        <strain evidence="3 4">ICMP 19927</strain>
    </source>
</reference>
<dbReference type="EMBL" id="KZ107856">
    <property type="protein sequence ID" value="OSS44823.1"/>
    <property type="molecule type" value="Genomic_DNA"/>
</dbReference>
<dbReference type="AlphaFoldDB" id="A0A1Y2LLG5"/>
<dbReference type="GO" id="GO:0017108">
    <property type="term" value="F:5'-flap endonuclease activity"/>
    <property type="evidence" value="ECO:0007669"/>
    <property type="project" value="TreeGrafter"/>
</dbReference>
<accession>A0A1Y2LLG5</accession>
<evidence type="ECO:0000313" key="4">
    <source>
        <dbReference type="Proteomes" id="UP000193240"/>
    </source>
</evidence>
<dbReference type="PANTHER" id="PTHR11081">
    <property type="entry name" value="FLAP ENDONUCLEASE FAMILY MEMBER"/>
    <property type="match status" value="1"/>
</dbReference>
<gene>
    <name evidence="3" type="ORF">B5807_10576</name>
</gene>
<dbReference type="SMART" id="SM00484">
    <property type="entry name" value="XPGI"/>
    <property type="match status" value="1"/>
</dbReference>
<dbReference type="InterPro" id="IPR029060">
    <property type="entry name" value="PIN-like_dom_sf"/>
</dbReference>
<dbReference type="SUPFAM" id="SSF88723">
    <property type="entry name" value="PIN domain-like"/>
    <property type="match status" value="1"/>
</dbReference>
<dbReference type="PANTHER" id="PTHR11081:SF62">
    <property type="entry name" value="XPG-I DOMAIN-CONTAINING PROTEIN"/>
    <property type="match status" value="1"/>
</dbReference>
<dbReference type="GO" id="GO:0006974">
    <property type="term" value="P:DNA damage response"/>
    <property type="evidence" value="ECO:0007669"/>
    <property type="project" value="UniProtKB-ARBA"/>
</dbReference>
<dbReference type="InterPro" id="IPR006086">
    <property type="entry name" value="XPG-I_dom"/>
</dbReference>
<dbReference type="CDD" id="cd09870">
    <property type="entry name" value="PIN_YEN1"/>
    <property type="match status" value="1"/>
</dbReference>